<dbReference type="NCBIfam" id="NF004051">
    <property type="entry name" value="PRK05571.1"/>
    <property type="match status" value="1"/>
</dbReference>
<dbReference type="GO" id="GO:0009052">
    <property type="term" value="P:pentose-phosphate shunt, non-oxidative branch"/>
    <property type="evidence" value="ECO:0007669"/>
    <property type="project" value="TreeGrafter"/>
</dbReference>
<dbReference type="SUPFAM" id="SSF89623">
    <property type="entry name" value="Ribose/Galactose isomerase RpiB/AlsB"/>
    <property type="match status" value="1"/>
</dbReference>
<dbReference type="InterPro" id="IPR003500">
    <property type="entry name" value="RpiB_LacA_LacB"/>
</dbReference>
<accession>A0A2M7H468</accession>
<dbReference type="InterPro" id="IPR036569">
    <property type="entry name" value="RpiB_LacA_LacB_sf"/>
</dbReference>
<dbReference type="EMBL" id="PFGC01000030">
    <property type="protein sequence ID" value="PIW37013.1"/>
    <property type="molecule type" value="Genomic_DNA"/>
</dbReference>
<dbReference type="GO" id="GO:0004751">
    <property type="term" value="F:ribose-5-phosphate isomerase activity"/>
    <property type="evidence" value="ECO:0007669"/>
    <property type="project" value="TreeGrafter"/>
</dbReference>
<proteinExistence type="inferred from homology"/>
<evidence type="ECO:0000313" key="4">
    <source>
        <dbReference type="EMBL" id="PIW37013.1"/>
    </source>
</evidence>
<dbReference type="NCBIfam" id="TIGR01120">
    <property type="entry name" value="rpiB"/>
    <property type="match status" value="1"/>
</dbReference>
<dbReference type="InterPro" id="IPR004785">
    <property type="entry name" value="RpiB"/>
</dbReference>
<comment type="similarity">
    <text evidence="1">Belongs to the LacAB/RpiB family.</text>
</comment>
<evidence type="ECO:0000256" key="2">
    <source>
        <dbReference type="ARBA" id="ARBA00023235"/>
    </source>
</evidence>
<feature type="active site" description="Proton donor" evidence="3">
    <location>
        <position position="102"/>
    </location>
</feature>
<gene>
    <name evidence="4" type="primary">rpiB</name>
    <name evidence="4" type="ORF">COW24_02310</name>
</gene>
<reference evidence="4 5" key="1">
    <citation type="submission" date="2017-09" db="EMBL/GenBank/DDBJ databases">
        <title>Depth-based differentiation of microbial function through sediment-hosted aquifers and enrichment of novel symbionts in the deep terrestrial subsurface.</title>
        <authorList>
            <person name="Probst A.J."/>
            <person name="Ladd B."/>
            <person name="Jarett J.K."/>
            <person name="Geller-Mcgrath D.E."/>
            <person name="Sieber C.M."/>
            <person name="Emerson J.B."/>
            <person name="Anantharaman K."/>
            <person name="Thomas B.C."/>
            <person name="Malmstrom R."/>
            <person name="Stieglmeier M."/>
            <person name="Klingl A."/>
            <person name="Woyke T."/>
            <person name="Ryan C.M."/>
            <person name="Banfield J.F."/>
        </authorList>
    </citation>
    <scope>NUCLEOTIDE SEQUENCE [LARGE SCALE GENOMIC DNA]</scope>
    <source>
        <strain evidence="4">CG15_BIG_FIL_POST_REV_8_21_14_020_45_12</strain>
    </source>
</reference>
<sequence>MIYLGSDHAGYALKERVKSLLTNKGIAFEDLGTDSEVATDYPDYAFAVAEKVSQHELSGESDNLGILVCGSGVGMDIAANKVKGVRAALALTKYMGAQSREHDNANVLVLAGRVIDETTAIEITEAFLGASFTGEERHRRRLQKIADYENKYLNPSA</sequence>
<evidence type="ECO:0000256" key="1">
    <source>
        <dbReference type="ARBA" id="ARBA00008754"/>
    </source>
</evidence>
<dbReference type="GO" id="GO:0019316">
    <property type="term" value="P:D-allose catabolic process"/>
    <property type="evidence" value="ECO:0007669"/>
    <property type="project" value="TreeGrafter"/>
</dbReference>
<dbReference type="PANTHER" id="PTHR30345">
    <property type="entry name" value="RIBOSE-5-PHOSPHATE ISOMERASE B"/>
    <property type="match status" value="1"/>
</dbReference>
<dbReference type="PIRSF" id="PIRSF005384">
    <property type="entry name" value="RpiB_LacA_B"/>
    <property type="match status" value="1"/>
</dbReference>
<dbReference type="PANTHER" id="PTHR30345:SF0">
    <property type="entry name" value="DNA DAMAGE-REPAIR_TOLERATION PROTEIN DRT102"/>
    <property type="match status" value="1"/>
</dbReference>
<feature type="active site" description="Proton acceptor" evidence="3">
    <location>
        <position position="69"/>
    </location>
</feature>
<organism evidence="4 5">
    <name type="scientific">Candidatus Kerfeldbacteria bacterium CG15_BIG_FIL_POST_REV_8_21_14_020_45_12</name>
    <dbReference type="NCBI Taxonomy" id="2014247"/>
    <lineage>
        <taxon>Bacteria</taxon>
        <taxon>Candidatus Kerfeldiibacteriota</taxon>
    </lineage>
</organism>
<name>A0A2M7H468_9BACT</name>
<protein>
    <submittedName>
        <fullName evidence="4">Ribose 5-phosphate isomerase B</fullName>
    </submittedName>
</protein>
<comment type="caution">
    <text evidence="4">The sequence shown here is derived from an EMBL/GenBank/DDBJ whole genome shotgun (WGS) entry which is preliminary data.</text>
</comment>
<dbReference type="Pfam" id="PF02502">
    <property type="entry name" value="LacAB_rpiB"/>
    <property type="match status" value="1"/>
</dbReference>
<evidence type="ECO:0000256" key="3">
    <source>
        <dbReference type="PIRSR" id="PIRSR005384-1"/>
    </source>
</evidence>
<dbReference type="Gene3D" id="3.40.1400.10">
    <property type="entry name" value="Sugar-phosphate isomerase, RpiB/LacA/LacB"/>
    <property type="match status" value="1"/>
</dbReference>
<dbReference type="AlphaFoldDB" id="A0A2M7H468"/>
<evidence type="ECO:0000313" key="5">
    <source>
        <dbReference type="Proteomes" id="UP000230292"/>
    </source>
</evidence>
<dbReference type="NCBIfam" id="TIGR00689">
    <property type="entry name" value="rpiB_lacA_lacB"/>
    <property type="match status" value="1"/>
</dbReference>
<dbReference type="Proteomes" id="UP000230292">
    <property type="component" value="Unassembled WGS sequence"/>
</dbReference>
<keyword evidence="2 4" id="KW-0413">Isomerase</keyword>